<evidence type="ECO:0000313" key="4">
    <source>
        <dbReference type="Proteomes" id="UP000319375"/>
    </source>
</evidence>
<protein>
    <submittedName>
        <fullName evidence="3">Pyruvate kinase</fullName>
        <ecNumber evidence="3">2.7.1.40</ecNumber>
    </submittedName>
</protein>
<accession>A0A5C5RXD4</accession>
<sequence>PEVRSQLALSWGTETFLVDGADSTDAMIKQVDHSLEGIGRYSKGDQVVIVAGAPPGTIGSTNLIQVHRIGEDDH</sequence>
<dbReference type="GO" id="GO:0016301">
    <property type="term" value="F:kinase activity"/>
    <property type="evidence" value="ECO:0007669"/>
    <property type="project" value="UniProtKB-KW"/>
</dbReference>
<dbReference type="Proteomes" id="UP000319375">
    <property type="component" value="Unassembled WGS sequence"/>
</dbReference>
<dbReference type="InterPro" id="IPR036918">
    <property type="entry name" value="Pyrv_Knase_C_sf"/>
</dbReference>
<dbReference type="Pfam" id="PF02887">
    <property type="entry name" value="PK_C"/>
    <property type="match status" value="1"/>
</dbReference>
<gene>
    <name evidence="3" type="ORF">FK530_16400</name>
    <name evidence="2" type="ORF">FK530_20675</name>
</gene>
<dbReference type="RefSeq" id="WP_316250495.1">
    <property type="nucleotide sequence ID" value="NZ_VIGX01000010.1"/>
</dbReference>
<keyword evidence="3" id="KW-0418">Kinase</keyword>
<evidence type="ECO:0000313" key="3">
    <source>
        <dbReference type="EMBL" id="TWS27739.1"/>
    </source>
</evidence>
<dbReference type="EMBL" id="VIGX01000010">
    <property type="protein sequence ID" value="TWS27739.1"/>
    <property type="molecule type" value="Genomic_DNA"/>
</dbReference>
<reference evidence="3 4" key="1">
    <citation type="submission" date="2019-06" db="EMBL/GenBank/DDBJ databases">
        <title>Tsukamurella conjunctivitidis sp. nov., Tsukamurella assacharolytica sp. nov. and Tsukamurella sputae sp. nov. isolated from patients with conjunctivitis, bacteraemia (lymphoma) and respiratory infection (sputum) in Hong Kong.</title>
        <authorList>
            <person name="Teng J.L.L."/>
            <person name="Lee H.H."/>
            <person name="Fong J.Y.H."/>
            <person name="Fok K.M.N."/>
            <person name="Lau S.K.P."/>
            <person name="Woo P.C.Y."/>
        </authorList>
    </citation>
    <scope>NUCLEOTIDE SEQUENCE [LARGE SCALE GENOMIC DNA]</scope>
    <source>
        <strain evidence="3 4">HKU72</strain>
    </source>
</reference>
<feature type="non-terminal residue" evidence="3">
    <location>
        <position position="1"/>
    </location>
</feature>
<feature type="domain" description="Pyruvate kinase C-terminal" evidence="1">
    <location>
        <begin position="2"/>
        <end position="67"/>
    </location>
</feature>
<dbReference type="InterPro" id="IPR015795">
    <property type="entry name" value="Pyrv_Knase_C"/>
</dbReference>
<dbReference type="GO" id="GO:0004743">
    <property type="term" value="F:pyruvate kinase activity"/>
    <property type="evidence" value="ECO:0007669"/>
    <property type="project" value="UniProtKB-EC"/>
</dbReference>
<evidence type="ECO:0000313" key="2">
    <source>
        <dbReference type="EMBL" id="TWS26964.1"/>
    </source>
</evidence>
<organism evidence="3 4">
    <name type="scientific">Tsukamurella conjunctivitidis</name>
    <dbReference type="NCBI Taxonomy" id="2592068"/>
    <lineage>
        <taxon>Bacteria</taxon>
        <taxon>Bacillati</taxon>
        <taxon>Actinomycetota</taxon>
        <taxon>Actinomycetes</taxon>
        <taxon>Mycobacteriales</taxon>
        <taxon>Tsukamurellaceae</taxon>
        <taxon>Tsukamurella</taxon>
    </lineage>
</organism>
<comment type="caution">
    <text evidence="3">The sequence shown here is derived from an EMBL/GenBank/DDBJ whole genome shotgun (WGS) entry which is preliminary data.</text>
</comment>
<dbReference type="Gene3D" id="3.40.1380.20">
    <property type="entry name" value="Pyruvate kinase, C-terminal domain"/>
    <property type="match status" value="1"/>
</dbReference>
<dbReference type="EC" id="2.7.1.40" evidence="3"/>
<dbReference type="EMBL" id="VIGX01000019">
    <property type="protein sequence ID" value="TWS26964.1"/>
    <property type="molecule type" value="Genomic_DNA"/>
</dbReference>
<keyword evidence="4" id="KW-1185">Reference proteome</keyword>
<proteinExistence type="predicted"/>
<dbReference type="SUPFAM" id="SSF52935">
    <property type="entry name" value="PK C-terminal domain-like"/>
    <property type="match status" value="1"/>
</dbReference>
<dbReference type="AlphaFoldDB" id="A0A5C5RXD4"/>
<evidence type="ECO:0000259" key="1">
    <source>
        <dbReference type="Pfam" id="PF02887"/>
    </source>
</evidence>
<name>A0A5C5RXD4_9ACTN</name>
<keyword evidence="3" id="KW-0808">Transferase</keyword>
<keyword evidence="3" id="KW-0670">Pyruvate</keyword>